<accession>A0AAW4XPB2</accession>
<dbReference type="Proteomes" id="UP001198630">
    <property type="component" value="Unassembled WGS sequence"/>
</dbReference>
<dbReference type="AlphaFoldDB" id="A0AAW4XPB2"/>
<dbReference type="EMBL" id="JAJNCO010000025">
    <property type="protein sequence ID" value="MCD2114624.1"/>
    <property type="molecule type" value="Genomic_DNA"/>
</dbReference>
<comment type="caution">
    <text evidence="1">The sequence shown here is derived from an EMBL/GenBank/DDBJ whole genome shotgun (WGS) entry which is preliminary data.</text>
</comment>
<proteinExistence type="predicted"/>
<organism evidence="1 2">
    <name type="scientific">Rhodococcus rhodochrous</name>
    <dbReference type="NCBI Taxonomy" id="1829"/>
    <lineage>
        <taxon>Bacteria</taxon>
        <taxon>Bacillati</taxon>
        <taxon>Actinomycetota</taxon>
        <taxon>Actinomycetes</taxon>
        <taxon>Mycobacteriales</taxon>
        <taxon>Nocardiaceae</taxon>
        <taxon>Rhodococcus</taxon>
    </lineage>
</organism>
<protein>
    <submittedName>
        <fullName evidence="1">Uncharacterized protein</fullName>
    </submittedName>
</protein>
<evidence type="ECO:0000313" key="1">
    <source>
        <dbReference type="EMBL" id="MCD2114624.1"/>
    </source>
</evidence>
<gene>
    <name evidence="1" type="ORF">LQ384_26330</name>
</gene>
<name>A0AAW4XPB2_RHORH</name>
<evidence type="ECO:0000313" key="2">
    <source>
        <dbReference type="Proteomes" id="UP001198630"/>
    </source>
</evidence>
<dbReference type="RefSeq" id="WP_230792586.1">
    <property type="nucleotide sequence ID" value="NZ_JAJNCO010000025.1"/>
</dbReference>
<sequence length="80" mass="8546">MSALTERIDSALGESDWDDQDLLTIDEARGRLDEEIAALDVQIAASPDENAAARLVARRDAINAVRVTIAAGPTELARAD</sequence>
<reference evidence="1" key="1">
    <citation type="submission" date="2021-11" db="EMBL/GenBank/DDBJ databases">
        <title>Development of a sustainable strategy for remediation of hydrocarbon-contaminated territories based on the waste exchange concept.</title>
        <authorList>
            <person name="Elkin A."/>
        </authorList>
    </citation>
    <scope>NUCLEOTIDE SEQUENCE</scope>
    <source>
        <strain evidence="1">IEGM 757</strain>
    </source>
</reference>